<evidence type="ECO:0000256" key="1">
    <source>
        <dbReference type="ARBA" id="ARBA00009998"/>
    </source>
</evidence>
<gene>
    <name evidence="6" type="primary">xseB</name>
    <name evidence="8" type="ordered locus">Nther_1698</name>
</gene>
<dbReference type="EMBL" id="CP001034">
    <property type="protein sequence ID" value="ACB85272.1"/>
    <property type="molecule type" value="Genomic_DNA"/>
</dbReference>
<keyword evidence="3 6" id="KW-0540">Nuclease</keyword>
<evidence type="ECO:0000313" key="9">
    <source>
        <dbReference type="Proteomes" id="UP000001683"/>
    </source>
</evidence>
<dbReference type="EC" id="3.1.11.6" evidence="6"/>
<comment type="similarity">
    <text evidence="1 6">Belongs to the XseB family.</text>
</comment>
<dbReference type="OrthoDB" id="1697399at2"/>
<evidence type="ECO:0000256" key="4">
    <source>
        <dbReference type="ARBA" id="ARBA00022801"/>
    </source>
</evidence>
<evidence type="ECO:0000256" key="3">
    <source>
        <dbReference type="ARBA" id="ARBA00022722"/>
    </source>
</evidence>
<dbReference type="GO" id="GO:0008855">
    <property type="term" value="F:exodeoxyribonuclease VII activity"/>
    <property type="evidence" value="ECO:0007669"/>
    <property type="project" value="UniProtKB-UniRule"/>
</dbReference>
<evidence type="ECO:0000313" key="8">
    <source>
        <dbReference type="EMBL" id="ACB85272.1"/>
    </source>
</evidence>
<dbReference type="STRING" id="457570.Nther_1698"/>
<dbReference type="HAMAP" id="MF_00337">
    <property type="entry name" value="Exonuc_7_S"/>
    <property type="match status" value="1"/>
</dbReference>
<dbReference type="InterPro" id="IPR003761">
    <property type="entry name" value="Exonuc_VII_S"/>
</dbReference>
<protein>
    <recommendedName>
        <fullName evidence="6">Exodeoxyribonuclease 7 small subunit</fullName>
        <ecNumber evidence="6">3.1.11.6</ecNumber>
    </recommendedName>
    <alternativeName>
        <fullName evidence="6">Exodeoxyribonuclease VII small subunit</fullName>
        <shortName evidence="6">Exonuclease VII small subunit</shortName>
    </alternativeName>
</protein>
<dbReference type="KEGG" id="nth:Nther_1698"/>
<proteinExistence type="inferred from homology"/>
<comment type="subcellular location">
    <subcellularLocation>
        <location evidence="6">Cytoplasm</location>
    </subcellularLocation>
</comment>
<dbReference type="HOGENOM" id="CLU_145918_3_1_9"/>
<dbReference type="InParanoid" id="B2A530"/>
<keyword evidence="2 6" id="KW-0963">Cytoplasm</keyword>
<accession>B2A530</accession>
<keyword evidence="7" id="KW-0175">Coiled coil</keyword>
<evidence type="ECO:0000256" key="7">
    <source>
        <dbReference type="SAM" id="Coils"/>
    </source>
</evidence>
<name>B2A530_NATTJ</name>
<dbReference type="Pfam" id="PF02609">
    <property type="entry name" value="Exonuc_VII_S"/>
    <property type="match status" value="1"/>
</dbReference>
<reference evidence="8 9" key="2">
    <citation type="journal article" date="2011" name="J. Bacteriol.">
        <title>Complete genome sequence of the anaerobic, halophilic alkalithermophile Natranaerobius thermophilus JW/NM-WN-LF.</title>
        <authorList>
            <person name="Zhao B."/>
            <person name="Mesbah N.M."/>
            <person name="Dalin E."/>
            <person name="Goodwin L."/>
            <person name="Nolan M."/>
            <person name="Pitluck S."/>
            <person name="Chertkov O."/>
            <person name="Brettin T.S."/>
            <person name="Han J."/>
            <person name="Larimer F.W."/>
            <person name="Land M.L."/>
            <person name="Hauser L."/>
            <person name="Kyrpides N."/>
            <person name="Wiegel J."/>
        </authorList>
    </citation>
    <scope>NUCLEOTIDE SEQUENCE [LARGE SCALE GENOMIC DNA]</scope>
    <source>
        <strain evidence="9">ATCC BAA-1301 / DSM 18059 / JW/NM-WN-LF</strain>
    </source>
</reference>
<dbReference type="PANTHER" id="PTHR34137">
    <property type="entry name" value="EXODEOXYRIBONUCLEASE 7 SMALL SUBUNIT"/>
    <property type="match status" value="1"/>
</dbReference>
<feature type="coiled-coil region" evidence="7">
    <location>
        <begin position="9"/>
        <end position="81"/>
    </location>
</feature>
<evidence type="ECO:0000256" key="5">
    <source>
        <dbReference type="ARBA" id="ARBA00022839"/>
    </source>
</evidence>
<dbReference type="GO" id="GO:0006308">
    <property type="term" value="P:DNA catabolic process"/>
    <property type="evidence" value="ECO:0007669"/>
    <property type="project" value="UniProtKB-UniRule"/>
</dbReference>
<dbReference type="eggNOG" id="COG1722">
    <property type="taxonomic scope" value="Bacteria"/>
</dbReference>
<dbReference type="Gene3D" id="1.10.287.1040">
    <property type="entry name" value="Exonuclease VII, small subunit"/>
    <property type="match status" value="1"/>
</dbReference>
<dbReference type="GO" id="GO:0005829">
    <property type="term" value="C:cytosol"/>
    <property type="evidence" value="ECO:0007669"/>
    <property type="project" value="TreeGrafter"/>
</dbReference>
<keyword evidence="4 6" id="KW-0378">Hydrolase</keyword>
<dbReference type="FunCoup" id="B2A530">
    <property type="interactions" value="239"/>
</dbReference>
<comment type="subunit">
    <text evidence="6">Heterooligomer composed of large and small subunits.</text>
</comment>
<dbReference type="NCBIfam" id="NF002140">
    <property type="entry name" value="PRK00977.1-4"/>
    <property type="match status" value="1"/>
</dbReference>
<reference evidence="8 9" key="1">
    <citation type="submission" date="2008-04" db="EMBL/GenBank/DDBJ databases">
        <title>Complete sequence of chromosome of Natranaerobius thermophilus JW/NM-WN-LF.</title>
        <authorList>
            <consortium name="US DOE Joint Genome Institute"/>
            <person name="Copeland A."/>
            <person name="Lucas S."/>
            <person name="Lapidus A."/>
            <person name="Glavina del Rio T."/>
            <person name="Dalin E."/>
            <person name="Tice H."/>
            <person name="Bruce D."/>
            <person name="Goodwin L."/>
            <person name="Pitluck S."/>
            <person name="Chertkov O."/>
            <person name="Brettin T."/>
            <person name="Detter J.C."/>
            <person name="Han C."/>
            <person name="Kuske C.R."/>
            <person name="Schmutz J."/>
            <person name="Larimer F."/>
            <person name="Land M."/>
            <person name="Hauser L."/>
            <person name="Kyrpides N."/>
            <person name="Lykidis A."/>
            <person name="Mesbah N.M."/>
            <person name="Wiegel J."/>
        </authorList>
    </citation>
    <scope>NUCLEOTIDE SEQUENCE [LARGE SCALE GENOMIC DNA]</scope>
    <source>
        <strain evidence="9">ATCC BAA-1301 / DSM 18059 / JW/NM-WN-LF</strain>
    </source>
</reference>
<dbReference type="NCBIfam" id="TIGR01280">
    <property type="entry name" value="xseB"/>
    <property type="match status" value="1"/>
</dbReference>
<comment type="function">
    <text evidence="6">Bidirectionally degrades single-stranded DNA into large acid-insoluble oligonucleotides, which are then degraded further into small acid-soluble oligonucleotides.</text>
</comment>
<dbReference type="NCBIfam" id="NF002139">
    <property type="entry name" value="PRK00977.1-3"/>
    <property type="match status" value="1"/>
</dbReference>
<dbReference type="SUPFAM" id="SSF116842">
    <property type="entry name" value="XseB-like"/>
    <property type="match status" value="1"/>
</dbReference>
<comment type="catalytic activity">
    <reaction evidence="6">
        <text>Exonucleolytic cleavage in either 5'- to 3'- or 3'- to 5'-direction to yield nucleoside 5'-phosphates.</text>
        <dbReference type="EC" id="3.1.11.6"/>
    </reaction>
</comment>
<dbReference type="Proteomes" id="UP000001683">
    <property type="component" value="Chromosome"/>
</dbReference>
<evidence type="ECO:0000256" key="6">
    <source>
        <dbReference type="HAMAP-Rule" id="MF_00337"/>
    </source>
</evidence>
<keyword evidence="9" id="KW-1185">Reference proteome</keyword>
<dbReference type="InterPro" id="IPR037004">
    <property type="entry name" value="Exonuc_VII_ssu_sf"/>
</dbReference>
<dbReference type="GO" id="GO:0009318">
    <property type="term" value="C:exodeoxyribonuclease VII complex"/>
    <property type="evidence" value="ECO:0007669"/>
    <property type="project" value="UniProtKB-UniRule"/>
</dbReference>
<keyword evidence="5 6" id="KW-0269">Exonuclease</keyword>
<evidence type="ECO:0000256" key="2">
    <source>
        <dbReference type="ARBA" id="ARBA00022490"/>
    </source>
</evidence>
<dbReference type="AlphaFoldDB" id="B2A530"/>
<dbReference type="PANTHER" id="PTHR34137:SF1">
    <property type="entry name" value="EXODEOXYRIBONUCLEASE 7 SMALL SUBUNIT"/>
    <property type="match status" value="1"/>
</dbReference>
<organism evidence="8 9">
    <name type="scientific">Natranaerobius thermophilus (strain ATCC BAA-1301 / DSM 18059 / JW/NM-WN-LF)</name>
    <dbReference type="NCBI Taxonomy" id="457570"/>
    <lineage>
        <taxon>Bacteria</taxon>
        <taxon>Bacillati</taxon>
        <taxon>Bacillota</taxon>
        <taxon>Clostridia</taxon>
        <taxon>Natranaerobiales</taxon>
        <taxon>Natranaerobiaceae</taxon>
        <taxon>Natranaerobius</taxon>
    </lineage>
</organism>
<dbReference type="RefSeq" id="WP_012448140.1">
    <property type="nucleotide sequence ID" value="NC_010718.1"/>
</dbReference>
<sequence length="90" mass="10582">MTDNNKEEINQNNQENVEFEHALTELEKVVQALERGELTLEESLKKFQKGIELSRVCNEKLKQAEKQIEKLTKDEETGELKFEPVDFEEE</sequence>